<dbReference type="SUPFAM" id="SSF52540">
    <property type="entry name" value="P-loop containing nucleoside triphosphate hydrolases"/>
    <property type="match status" value="2"/>
</dbReference>
<dbReference type="PANTHER" id="PTHR47396:SF1">
    <property type="entry name" value="ATP-DEPENDENT HELICASE IRC3-RELATED"/>
    <property type="match status" value="1"/>
</dbReference>
<dbReference type="Pfam" id="PF19778">
    <property type="entry name" value="RE_endonuc"/>
    <property type="match status" value="1"/>
</dbReference>
<gene>
    <name evidence="3" type="ORF">SAMN04490369_102645</name>
</gene>
<dbReference type="GO" id="GO:0003677">
    <property type="term" value="F:DNA binding"/>
    <property type="evidence" value="ECO:0007669"/>
    <property type="project" value="InterPro"/>
</dbReference>
<dbReference type="Pfam" id="PF04851">
    <property type="entry name" value="ResIII"/>
    <property type="match status" value="1"/>
</dbReference>
<proteinExistence type="predicted"/>
<dbReference type="Proteomes" id="UP000199493">
    <property type="component" value="Unassembled WGS sequence"/>
</dbReference>
<protein>
    <submittedName>
        <fullName evidence="3">Type III restriction enzyme</fullName>
    </submittedName>
</protein>
<dbReference type="STRING" id="77097.SAMN04490369_102645"/>
<organism evidence="3 4">
    <name type="scientific">Vreelandella aquamarina</name>
    <dbReference type="NCBI Taxonomy" id="77097"/>
    <lineage>
        <taxon>Bacteria</taxon>
        <taxon>Pseudomonadati</taxon>
        <taxon>Pseudomonadota</taxon>
        <taxon>Gammaproteobacteria</taxon>
        <taxon>Oceanospirillales</taxon>
        <taxon>Halomonadaceae</taxon>
        <taxon>Vreelandella</taxon>
    </lineage>
</organism>
<name>A0A1H8JTR3_9GAMM</name>
<dbReference type="RefSeq" id="WP_208596184.1">
    <property type="nucleotide sequence ID" value="NZ_FODB01000026.1"/>
</dbReference>
<dbReference type="GO" id="GO:0005829">
    <property type="term" value="C:cytosol"/>
    <property type="evidence" value="ECO:0007669"/>
    <property type="project" value="TreeGrafter"/>
</dbReference>
<evidence type="ECO:0000259" key="2">
    <source>
        <dbReference type="Pfam" id="PF19778"/>
    </source>
</evidence>
<dbReference type="InterPro" id="IPR006935">
    <property type="entry name" value="Helicase/UvrB_N"/>
</dbReference>
<dbReference type="AlphaFoldDB" id="A0A1H8JTR3"/>
<sequence>MSHKMTLQFTHQAYQERAVQSVVQVFDGQPLATGEFELVSSTASVNYAGDGSIGNSLVLTEQQVLENVHKVQASNGIETVATLQADRWTVKSDEGQVSDEFCPHLTIEMETGTGKTYTFIRTMYELNKVYGFKKFVVVVPSVAIREGTMKNLEVTRSHFAADYANVPCLPMLYDSNRPNDLRHFAQSDALSVLVINIDSFSKDIDDSNATKKKSINKINQKGERAFAPIEYIKAVKPIVIVDEPQNFETDIRRKAIRNLNPLCTLRYSATHKNPYNLLYKLDPVQAYDLGLVKQIEVDGVESDQSQNQAFIELVAIEQKAKSLTAKVVIDVNEKTGVKRKSVSLKVGDDLYKKSKYREVYADGFILNEFLSDTEIEFNKNGVLRLNEQRGGLSDDVMRFQIERTVAAHFAKLKKVKESGIKVLSLFFIDKVANYRAYDDEGNAVPGKFAQWFEEAFEKYAAKAHYKDLIPYSASEVHNGYFSGDKKGKGAAAKKIWVDSTERGSKKDDDTYTLIMQDKERLLDMAEPLQFIFSHSALREGWDNPNVFQICTLNETQSQMKKRQEIGRGLRLAVNQQGERIHDKSINVLTVIPNESYEVFARTLQQEIEDETDVSFKGRVKNARAKARVQRKALSAEDEALFKAIWQRINYQTRYSVTLDTPELIEKCVEVLTDTNQYPKVQAPKVRSRKAKLHMNEEGIQGVETGIDESNASYQNVPVPDVYAYIQNRVHLTRATLFAILDQSNRLDELLINPQAFLDTVVTAIKTELQALLVKGIEYHEINGKRYEMTLFDEPVETYLSSVYPQTRDDVTTPLNKTLLEAQPLESDTQDPKGDAFSCVMSDSEVENTFAHECSLDPRVRFFFKLPGKFKIATPLGTYNPDWAVVFENEERVYFVAETKSSTVKTDLRRNESLKIECGHKHFSLTDDVTFKEVSSLSALISQ</sequence>
<feature type="domain" description="Type III restriction enzyme C-terminal endonuclease" evidence="2">
    <location>
        <begin position="836"/>
        <end position="934"/>
    </location>
</feature>
<dbReference type="InterPro" id="IPR050742">
    <property type="entry name" value="Helicase_Restrict-Modif_Enz"/>
</dbReference>
<dbReference type="InterPro" id="IPR027417">
    <property type="entry name" value="P-loop_NTPase"/>
</dbReference>
<dbReference type="PANTHER" id="PTHR47396">
    <property type="entry name" value="TYPE I RESTRICTION ENZYME ECOKI R PROTEIN"/>
    <property type="match status" value="1"/>
</dbReference>
<dbReference type="EMBL" id="FODB01000026">
    <property type="protein sequence ID" value="SEN83757.1"/>
    <property type="molecule type" value="Genomic_DNA"/>
</dbReference>
<reference evidence="3 4" key="1">
    <citation type="submission" date="2016-10" db="EMBL/GenBank/DDBJ databases">
        <authorList>
            <person name="de Groot N.N."/>
        </authorList>
    </citation>
    <scope>NUCLEOTIDE SEQUENCE [LARGE SCALE GENOMIC DNA]</scope>
    <source>
        <strain evidence="3 4">558</strain>
    </source>
</reference>
<feature type="domain" description="Helicase/UvrB N-terminal" evidence="1">
    <location>
        <begin position="104"/>
        <end position="272"/>
    </location>
</feature>
<accession>A0A1H8JTR3</accession>
<evidence type="ECO:0000313" key="4">
    <source>
        <dbReference type="Proteomes" id="UP000199493"/>
    </source>
</evidence>
<dbReference type="InterPro" id="IPR045572">
    <property type="entry name" value="RE_endonuc_C"/>
</dbReference>
<evidence type="ECO:0000259" key="1">
    <source>
        <dbReference type="Pfam" id="PF04851"/>
    </source>
</evidence>
<evidence type="ECO:0000313" key="3">
    <source>
        <dbReference type="EMBL" id="SEN83757.1"/>
    </source>
</evidence>
<dbReference type="GO" id="GO:0005524">
    <property type="term" value="F:ATP binding"/>
    <property type="evidence" value="ECO:0007669"/>
    <property type="project" value="InterPro"/>
</dbReference>
<dbReference type="Gene3D" id="3.40.50.300">
    <property type="entry name" value="P-loop containing nucleotide triphosphate hydrolases"/>
    <property type="match status" value="2"/>
</dbReference>
<dbReference type="GO" id="GO:0015668">
    <property type="term" value="F:type III site-specific deoxyribonuclease activity"/>
    <property type="evidence" value="ECO:0007669"/>
    <property type="project" value="InterPro"/>
</dbReference>